<proteinExistence type="inferred from homology"/>
<gene>
    <name evidence="7" type="primary">Ogdh</name>
    <name evidence="7" type="ORF">AK812_SmicGene29869</name>
</gene>
<comment type="caution">
    <text evidence="7">The sequence shown here is derived from an EMBL/GenBank/DDBJ whole genome shotgun (WGS) entry which is preliminary data.</text>
</comment>
<dbReference type="GO" id="GO:0045252">
    <property type="term" value="C:oxoglutarate dehydrogenase complex"/>
    <property type="evidence" value="ECO:0007669"/>
    <property type="project" value="TreeGrafter"/>
</dbReference>
<dbReference type="GO" id="GO:0004591">
    <property type="term" value="F:oxoglutarate dehydrogenase (succinyl-transferring) activity"/>
    <property type="evidence" value="ECO:0007669"/>
    <property type="project" value="TreeGrafter"/>
</dbReference>
<dbReference type="OrthoDB" id="413077at2759"/>
<dbReference type="GO" id="GO:0005739">
    <property type="term" value="C:mitochondrion"/>
    <property type="evidence" value="ECO:0007669"/>
    <property type="project" value="TreeGrafter"/>
</dbReference>
<dbReference type="PANTHER" id="PTHR23152:SF4">
    <property type="entry name" value="2-OXOADIPATE DEHYDROGENASE COMPLEX COMPONENT E1"/>
    <property type="match status" value="1"/>
</dbReference>
<reference evidence="7 8" key="1">
    <citation type="submission" date="2016-02" db="EMBL/GenBank/DDBJ databases">
        <title>Genome analysis of coral dinoflagellate symbionts highlights evolutionary adaptations to a symbiotic lifestyle.</title>
        <authorList>
            <person name="Aranda M."/>
            <person name="Li Y."/>
            <person name="Liew Y.J."/>
            <person name="Baumgarten S."/>
            <person name="Simakov O."/>
            <person name="Wilson M."/>
            <person name="Piel J."/>
            <person name="Ashoor H."/>
            <person name="Bougouffa S."/>
            <person name="Bajic V.B."/>
            <person name="Ryu T."/>
            <person name="Ravasi T."/>
            <person name="Bayer T."/>
            <person name="Micklem G."/>
            <person name="Kim H."/>
            <person name="Bhak J."/>
            <person name="Lajeunesse T.C."/>
            <person name="Voolstra C.R."/>
        </authorList>
    </citation>
    <scope>NUCLEOTIDE SEQUENCE [LARGE SCALE GENOMIC DNA]</scope>
    <source>
        <strain evidence="7 8">CCMP2467</strain>
    </source>
</reference>
<evidence type="ECO:0000259" key="6">
    <source>
        <dbReference type="Pfam" id="PF00676"/>
    </source>
</evidence>
<sequence>MHKSKVKVLRFDKMQPKETPKIKSWTPMQLRNDYPQERAGNCETHSVWQAGTKLGCLQPSESRPEIVQRSQQKQDPLGRCRGSLARSPDWWREEQGHVMERHPPLGRSEAGEEGGPWWTREELLRVLEAVVALRRGDAAASATSMEKAPAFLPGLLRATLLTQFLRSKFPATTKWFGLDGSEARTVCGCYCPAFSAFATATRSAARGVEQIEMGMPHRGRLNILANILGNETSVQRRKELSQICCEMREDRKYHTGYVGELPTLEAWWHERFGATDSDHLGESVRSPVVTIAPNPSHLEMVTPVVLGKDLAETPDRGLQSVMGIVLHGDAAFAGSGMAFEALQWFSELPGYGTGGTVHVVLNNQVGYTTTPNEAVSKSWAFCSLHHFANLFPALRRGDQQLTRVTWRRFGFLFSPALSGGGRGVRDWLRSDGSGSALAFPYR</sequence>
<dbReference type="PANTHER" id="PTHR23152">
    <property type="entry name" value="2-OXOGLUTARATE DEHYDROGENASE"/>
    <property type="match status" value="1"/>
</dbReference>
<name>A0A1Q9D0P9_SYMMI</name>
<dbReference type="Gene3D" id="3.40.50.970">
    <property type="match status" value="1"/>
</dbReference>
<dbReference type="Proteomes" id="UP000186817">
    <property type="component" value="Unassembled WGS sequence"/>
</dbReference>
<dbReference type="Pfam" id="PF00676">
    <property type="entry name" value="E1_dh"/>
    <property type="match status" value="1"/>
</dbReference>
<comment type="cofactor">
    <cofactor evidence="1">
        <name>thiamine diphosphate</name>
        <dbReference type="ChEBI" id="CHEBI:58937"/>
    </cofactor>
</comment>
<dbReference type="GO" id="GO:0030976">
    <property type="term" value="F:thiamine pyrophosphate binding"/>
    <property type="evidence" value="ECO:0007669"/>
    <property type="project" value="InterPro"/>
</dbReference>
<keyword evidence="4" id="KW-0786">Thiamine pyrophosphate</keyword>
<evidence type="ECO:0000256" key="3">
    <source>
        <dbReference type="ARBA" id="ARBA00023002"/>
    </source>
</evidence>
<dbReference type="GO" id="GO:0006099">
    <property type="term" value="P:tricarboxylic acid cycle"/>
    <property type="evidence" value="ECO:0007669"/>
    <property type="project" value="TreeGrafter"/>
</dbReference>
<evidence type="ECO:0000256" key="5">
    <source>
        <dbReference type="SAM" id="MobiDB-lite"/>
    </source>
</evidence>
<dbReference type="InterPro" id="IPR011603">
    <property type="entry name" value="2oxoglutarate_DH_E1"/>
</dbReference>
<dbReference type="InterPro" id="IPR029061">
    <property type="entry name" value="THDP-binding"/>
</dbReference>
<accession>A0A1Q9D0P9</accession>
<evidence type="ECO:0000256" key="4">
    <source>
        <dbReference type="ARBA" id="ARBA00023052"/>
    </source>
</evidence>
<keyword evidence="3" id="KW-0560">Oxidoreductase</keyword>
<evidence type="ECO:0000313" key="7">
    <source>
        <dbReference type="EMBL" id="OLP88746.1"/>
    </source>
</evidence>
<comment type="similarity">
    <text evidence="2">Belongs to the alpha-ketoglutarate dehydrogenase family.</text>
</comment>
<dbReference type="InterPro" id="IPR001017">
    <property type="entry name" value="DH_E1"/>
</dbReference>
<dbReference type="SUPFAM" id="SSF52518">
    <property type="entry name" value="Thiamin diphosphate-binding fold (THDP-binding)"/>
    <property type="match status" value="1"/>
</dbReference>
<organism evidence="7 8">
    <name type="scientific">Symbiodinium microadriaticum</name>
    <name type="common">Dinoflagellate</name>
    <name type="synonym">Zooxanthella microadriatica</name>
    <dbReference type="NCBI Taxonomy" id="2951"/>
    <lineage>
        <taxon>Eukaryota</taxon>
        <taxon>Sar</taxon>
        <taxon>Alveolata</taxon>
        <taxon>Dinophyceae</taxon>
        <taxon>Suessiales</taxon>
        <taxon>Symbiodiniaceae</taxon>
        <taxon>Symbiodinium</taxon>
    </lineage>
</organism>
<dbReference type="EMBL" id="LSRX01000796">
    <property type="protein sequence ID" value="OLP88746.1"/>
    <property type="molecule type" value="Genomic_DNA"/>
</dbReference>
<evidence type="ECO:0000313" key="8">
    <source>
        <dbReference type="Proteomes" id="UP000186817"/>
    </source>
</evidence>
<protein>
    <submittedName>
        <fullName evidence="7">2-oxoglutarate dehydrogenase, mitochondrial</fullName>
    </submittedName>
</protein>
<keyword evidence="8" id="KW-1185">Reference proteome</keyword>
<evidence type="ECO:0000256" key="1">
    <source>
        <dbReference type="ARBA" id="ARBA00001964"/>
    </source>
</evidence>
<feature type="region of interest" description="Disordered" evidence="5">
    <location>
        <begin position="59"/>
        <end position="81"/>
    </location>
</feature>
<dbReference type="AlphaFoldDB" id="A0A1Q9D0P9"/>
<evidence type="ECO:0000256" key="2">
    <source>
        <dbReference type="ARBA" id="ARBA00006936"/>
    </source>
</evidence>
<feature type="domain" description="Dehydrogenase E1 component" evidence="6">
    <location>
        <begin position="275"/>
        <end position="376"/>
    </location>
</feature>